<dbReference type="AlphaFoldDB" id="A0A067QIP5"/>
<evidence type="ECO:0008006" key="4">
    <source>
        <dbReference type="Google" id="ProtNLM"/>
    </source>
</evidence>
<accession>A0A067QIP5</accession>
<feature type="region of interest" description="Disordered" evidence="1">
    <location>
        <begin position="29"/>
        <end position="86"/>
    </location>
</feature>
<name>A0A067QIP5_ZOONE</name>
<organism evidence="2 3">
    <name type="scientific">Zootermopsis nevadensis</name>
    <name type="common">Dampwood termite</name>
    <dbReference type="NCBI Taxonomy" id="136037"/>
    <lineage>
        <taxon>Eukaryota</taxon>
        <taxon>Metazoa</taxon>
        <taxon>Ecdysozoa</taxon>
        <taxon>Arthropoda</taxon>
        <taxon>Hexapoda</taxon>
        <taxon>Insecta</taxon>
        <taxon>Pterygota</taxon>
        <taxon>Neoptera</taxon>
        <taxon>Polyneoptera</taxon>
        <taxon>Dictyoptera</taxon>
        <taxon>Blattodea</taxon>
        <taxon>Blattoidea</taxon>
        <taxon>Termitoidae</taxon>
        <taxon>Termopsidae</taxon>
        <taxon>Zootermopsis</taxon>
    </lineage>
</organism>
<gene>
    <name evidence="2" type="ORF">L798_03121</name>
</gene>
<feature type="compositionally biased region" description="Polar residues" evidence="1">
    <location>
        <begin position="35"/>
        <end position="72"/>
    </location>
</feature>
<sequence length="192" mass="21248">MSTGSAAPPKNSKWDFFKRLQFLELVSTERPTACNVDSDSAVPSTSNSPANAQFETQNENSEGCPNEASQSSKPPPPRRKRRNNNLDDILDYLVKRDESRQIAMKQLSANTATEIEDDIASFGNHVKAVLRKLHPRLKIQAKNDIYNILSKYEVIHMDMQEATSVTSGMSNQTISEVSAYSPTSTASTPQPT</sequence>
<evidence type="ECO:0000313" key="2">
    <source>
        <dbReference type="EMBL" id="KDR07173.1"/>
    </source>
</evidence>
<proteinExistence type="predicted"/>
<evidence type="ECO:0000313" key="3">
    <source>
        <dbReference type="Proteomes" id="UP000027135"/>
    </source>
</evidence>
<protein>
    <recommendedName>
        <fullName evidence="4">BESS domain-containing protein</fullName>
    </recommendedName>
</protein>
<evidence type="ECO:0000256" key="1">
    <source>
        <dbReference type="SAM" id="MobiDB-lite"/>
    </source>
</evidence>
<reference evidence="2 3" key="1">
    <citation type="journal article" date="2014" name="Nat. Commun.">
        <title>Molecular traces of alternative social organization in a termite genome.</title>
        <authorList>
            <person name="Terrapon N."/>
            <person name="Li C."/>
            <person name="Robertson H.M."/>
            <person name="Ji L."/>
            <person name="Meng X."/>
            <person name="Booth W."/>
            <person name="Chen Z."/>
            <person name="Childers C.P."/>
            <person name="Glastad K.M."/>
            <person name="Gokhale K."/>
            <person name="Gowin J."/>
            <person name="Gronenberg W."/>
            <person name="Hermansen R.A."/>
            <person name="Hu H."/>
            <person name="Hunt B.G."/>
            <person name="Huylmans A.K."/>
            <person name="Khalil S.M."/>
            <person name="Mitchell R.D."/>
            <person name="Munoz-Torres M.C."/>
            <person name="Mustard J.A."/>
            <person name="Pan H."/>
            <person name="Reese J.T."/>
            <person name="Scharf M.E."/>
            <person name="Sun F."/>
            <person name="Vogel H."/>
            <person name="Xiao J."/>
            <person name="Yang W."/>
            <person name="Yang Z."/>
            <person name="Yang Z."/>
            <person name="Zhou J."/>
            <person name="Zhu J."/>
            <person name="Brent C.S."/>
            <person name="Elsik C.G."/>
            <person name="Goodisman M.A."/>
            <person name="Liberles D.A."/>
            <person name="Roe R.M."/>
            <person name="Vargo E.L."/>
            <person name="Vilcinskas A."/>
            <person name="Wang J."/>
            <person name="Bornberg-Bauer E."/>
            <person name="Korb J."/>
            <person name="Zhang G."/>
            <person name="Liebig J."/>
        </authorList>
    </citation>
    <scope>NUCLEOTIDE SEQUENCE [LARGE SCALE GENOMIC DNA]</scope>
    <source>
        <tissue evidence="2">Whole organism</tissue>
    </source>
</reference>
<dbReference type="Proteomes" id="UP000027135">
    <property type="component" value="Unassembled WGS sequence"/>
</dbReference>
<dbReference type="EMBL" id="KK853499">
    <property type="protein sequence ID" value="KDR07173.1"/>
    <property type="molecule type" value="Genomic_DNA"/>
</dbReference>
<dbReference type="InParanoid" id="A0A067QIP5"/>
<keyword evidence="3" id="KW-1185">Reference proteome</keyword>